<evidence type="ECO:0000313" key="8">
    <source>
        <dbReference type="Proteomes" id="UP001174691"/>
    </source>
</evidence>
<dbReference type="AlphaFoldDB" id="A0AA38W2H4"/>
<dbReference type="InterPro" id="IPR009072">
    <property type="entry name" value="Histone-fold"/>
</dbReference>
<name>A0AA38W2H4_9PEZI</name>
<dbReference type="InterPro" id="IPR006565">
    <property type="entry name" value="BTP"/>
</dbReference>
<keyword evidence="4" id="KW-0539">Nucleus</keyword>
<organism evidence="7 8">
    <name type="scientific">Coniochaeta hoffmannii</name>
    <dbReference type="NCBI Taxonomy" id="91930"/>
    <lineage>
        <taxon>Eukaryota</taxon>
        <taxon>Fungi</taxon>
        <taxon>Dikarya</taxon>
        <taxon>Ascomycota</taxon>
        <taxon>Pezizomycotina</taxon>
        <taxon>Sordariomycetes</taxon>
        <taxon>Sordariomycetidae</taxon>
        <taxon>Coniochaetales</taxon>
        <taxon>Coniochaetaceae</taxon>
        <taxon>Coniochaeta</taxon>
    </lineage>
</organism>
<evidence type="ECO:0000256" key="4">
    <source>
        <dbReference type="ARBA" id="ARBA00023242"/>
    </source>
</evidence>
<dbReference type="Gene3D" id="1.10.20.10">
    <property type="entry name" value="Histone, subunit A"/>
    <property type="match status" value="1"/>
</dbReference>
<keyword evidence="3" id="KW-0804">Transcription</keyword>
<accession>A0AA38W2H4</accession>
<protein>
    <recommendedName>
        <fullName evidence="6">Bromodomain associated domain-containing protein</fullName>
    </recommendedName>
</protein>
<dbReference type="Pfam" id="PF07524">
    <property type="entry name" value="Bromo_TP"/>
    <property type="match status" value="1"/>
</dbReference>
<comment type="subcellular location">
    <subcellularLocation>
        <location evidence="1">Nucleus</location>
    </subcellularLocation>
</comment>
<feature type="compositionally biased region" description="Low complexity" evidence="5">
    <location>
        <begin position="202"/>
        <end position="217"/>
    </location>
</feature>
<evidence type="ECO:0000313" key="7">
    <source>
        <dbReference type="EMBL" id="KAJ9161421.1"/>
    </source>
</evidence>
<evidence type="ECO:0000256" key="3">
    <source>
        <dbReference type="ARBA" id="ARBA00023163"/>
    </source>
</evidence>
<evidence type="ECO:0000259" key="6">
    <source>
        <dbReference type="SMART" id="SM00576"/>
    </source>
</evidence>
<feature type="domain" description="Bromodomain associated" evidence="6">
    <location>
        <begin position="5"/>
        <end position="86"/>
    </location>
</feature>
<proteinExistence type="predicted"/>
<dbReference type="GO" id="GO:0005634">
    <property type="term" value="C:nucleus"/>
    <property type="evidence" value="ECO:0007669"/>
    <property type="project" value="UniProtKB-SubCell"/>
</dbReference>
<keyword evidence="2" id="KW-0805">Transcription regulation</keyword>
<dbReference type="GO" id="GO:0046982">
    <property type="term" value="F:protein heterodimerization activity"/>
    <property type="evidence" value="ECO:0007669"/>
    <property type="project" value="InterPro"/>
</dbReference>
<dbReference type="EMBL" id="JANBVN010000023">
    <property type="protein sequence ID" value="KAJ9161421.1"/>
    <property type="molecule type" value="Genomic_DNA"/>
</dbReference>
<comment type="caution">
    <text evidence="7">The sequence shown here is derived from an EMBL/GenBank/DDBJ whole genome shotgun (WGS) entry which is preliminary data.</text>
</comment>
<dbReference type="Proteomes" id="UP001174691">
    <property type="component" value="Unassembled WGS sequence"/>
</dbReference>
<reference evidence="7" key="1">
    <citation type="submission" date="2022-07" db="EMBL/GenBank/DDBJ databases">
        <title>Fungi with potential for degradation of polypropylene.</title>
        <authorList>
            <person name="Gostincar C."/>
        </authorList>
    </citation>
    <scope>NUCLEOTIDE SEQUENCE</scope>
    <source>
        <strain evidence="7">EXF-13287</strain>
    </source>
</reference>
<gene>
    <name evidence="7" type="ORF">NKR19_g2328</name>
</gene>
<sequence length="232" mass="25341">MTPPTTLFHALLRPSILQILRATGYHGARSAVLDILTDLAARYLWELCHMTAVYAAHNGLDAEAPGAPTVVDVRMALQHMGALLPERPELEQEYTGVEDTRGVDEFVAWFESQQMAEIRRVALDGVDDATNYLEALKQRHGRADDDSKYAGTLLGKCLEHGDVMVEGGDVPSIRDWAEKRRAVTERKNTAAVNGHSDDVDGDPGSRPSSSGLSSLGDRTIDHDMSDFVGEEA</sequence>
<evidence type="ECO:0000256" key="5">
    <source>
        <dbReference type="SAM" id="MobiDB-lite"/>
    </source>
</evidence>
<keyword evidence="8" id="KW-1185">Reference proteome</keyword>
<dbReference type="SMART" id="SM00576">
    <property type="entry name" value="BTP"/>
    <property type="match status" value="1"/>
</dbReference>
<evidence type="ECO:0000256" key="1">
    <source>
        <dbReference type="ARBA" id="ARBA00004123"/>
    </source>
</evidence>
<feature type="region of interest" description="Disordered" evidence="5">
    <location>
        <begin position="185"/>
        <end position="232"/>
    </location>
</feature>
<evidence type="ECO:0000256" key="2">
    <source>
        <dbReference type="ARBA" id="ARBA00023015"/>
    </source>
</evidence>